<feature type="domain" description="PGAP2IP second transmembrane" evidence="4">
    <location>
        <begin position="485"/>
        <end position="663"/>
    </location>
</feature>
<dbReference type="InterPro" id="IPR053912">
    <property type="entry name" value="PGAP2IP_TM_1nd"/>
</dbReference>
<feature type="transmembrane region" description="Helical" evidence="2">
    <location>
        <begin position="137"/>
        <end position="157"/>
    </location>
</feature>
<dbReference type="SUPFAM" id="SSF56219">
    <property type="entry name" value="DNase I-like"/>
    <property type="match status" value="1"/>
</dbReference>
<keyword evidence="2" id="KW-0472">Membrane</keyword>
<feature type="transmembrane region" description="Helical" evidence="2">
    <location>
        <begin position="169"/>
        <end position="186"/>
    </location>
</feature>
<dbReference type="GO" id="GO:0031505">
    <property type="term" value="P:fungal-type cell wall organization"/>
    <property type="evidence" value="ECO:0007669"/>
    <property type="project" value="TreeGrafter"/>
</dbReference>
<feature type="region of interest" description="Disordered" evidence="1">
    <location>
        <begin position="255"/>
        <end position="275"/>
    </location>
</feature>
<proteinExistence type="predicted"/>
<dbReference type="PANTHER" id="PTHR14859">
    <property type="entry name" value="CALCOFLUOR WHITE HYPERSENSITIVE PROTEIN PRECURSOR"/>
    <property type="match status" value="1"/>
</dbReference>
<dbReference type="FunFam" id="3.60.10.10:FF:000100">
    <property type="entry name" value="Unplaced genomic scaffold supercont2.12, whole genome shotgun sequence"/>
    <property type="match status" value="1"/>
</dbReference>
<dbReference type="Proteomes" id="UP000092993">
    <property type="component" value="Unassembled WGS sequence"/>
</dbReference>
<name>A0A1C7M7H4_GRIFR</name>
<dbReference type="InterPro" id="IPR053911">
    <property type="entry name" value="PGAP2IP_TM_2nd"/>
</dbReference>
<feature type="transmembrane region" description="Helical" evidence="2">
    <location>
        <begin position="579"/>
        <end position="600"/>
    </location>
</feature>
<keyword evidence="2" id="KW-1133">Transmembrane helix</keyword>
<dbReference type="GO" id="GO:0005783">
    <property type="term" value="C:endoplasmic reticulum"/>
    <property type="evidence" value="ECO:0007669"/>
    <property type="project" value="TreeGrafter"/>
</dbReference>
<dbReference type="EMBL" id="LUGG01000009">
    <property type="protein sequence ID" value="OBZ72336.1"/>
    <property type="molecule type" value="Genomic_DNA"/>
</dbReference>
<dbReference type="InterPro" id="IPR057315">
    <property type="entry name" value="Exo_endo_phos_PGAP2IP_C"/>
</dbReference>
<dbReference type="GO" id="GO:0016020">
    <property type="term" value="C:membrane"/>
    <property type="evidence" value="ECO:0007669"/>
    <property type="project" value="GOC"/>
</dbReference>
<evidence type="ECO:0000259" key="5">
    <source>
        <dbReference type="Pfam" id="PF23022"/>
    </source>
</evidence>
<dbReference type="InterPro" id="IPR019402">
    <property type="entry name" value="CWH43_N"/>
</dbReference>
<protein>
    <submittedName>
        <fullName evidence="7">Protein cwh43</fullName>
    </submittedName>
</protein>
<feature type="transmembrane region" description="Helical" evidence="2">
    <location>
        <begin position="383"/>
        <end position="402"/>
    </location>
</feature>
<evidence type="ECO:0000256" key="2">
    <source>
        <dbReference type="SAM" id="Phobius"/>
    </source>
</evidence>
<evidence type="ECO:0000259" key="3">
    <source>
        <dbReference type="Pfam" id="PF10277"/>
    </source>
</evidence>
<evidence type="ECO:0000256" key="1">
    <source>
        <dbReference type="SAM" id="MobiDB-lite"/>
    </source>
</evidence>
<feature type="domain" description="PGAP2IP first transmembrane" evidence="5">
    <location>
        <begin position="306"/>
        <end position="460"/>
    </location>
</feature>
<dbReference type="GO" id="GO:0006506">
    <property type="term" value="P:GPI anchor biosynthetic process"/>
    <property type="evidence" value="ECO:0007669"/>
    <property type="project" value="TreeGrafter"/>
</dbReference>
<keyword evidence="2" id="KW-0812">Transmembrane</keyword>
<feature type="transmembrane region" description="Helical" evidence="2">
    <location>
        <begin position="107"/>
        <end position="125"/>
    </location>
</feature>
<feature type="transmembrane region" description="Helical" evidence="2">
    <location>
        <begin position="74"/>
        <end position="95"/>
    </location>
</feature>
<gene>
    <name evidence="7" type="primary">cwh43</name>
    <name evidence="7" type="ORF">A0H81_07508</name>
</gene>
<feature type="transmembrane region" description="Helical" evidence="2">
    <location>
        <begin position="21"/>
        <end position="42"/>
    </location>
</feature>
<comment type="caution">
    <text evidence="7">The sequence shown here is derived from an EMBL/GenBank/DDBJ whole genome shotgun (WGS) entry which is preliminary data.</text>
</comment>
<evidence type="ECO:0000259" key="4">
    <source>
        <dbReference type="Pfam" id="PF23021"/>
    </source>
</evidence>
<feature type="transmembrane region" description="Helical" evidence="2">
    <location>
        <begin position="302"/>
        <end position="322"/>
    </location>
</feature>
<dbReference type="Pfam" id="PF10277">
    <property type="entry name" value="Frag1"/>
    <property type="match status" value="1"/>
</dbReference>
<dbReference type="InterPro" id="IPR051916">
    <property type="entry name" value="GPI-anchor_lipid_remodeler"/>
</dbReference>
<sequence>MASRERRPGPLVLRAASFARVHTYFALTAFLSALIVGCLLHYRKIVKNGVAGYPEEWFPSVSATIGDWYPERNIFQILIAINSGPRFVLVFMQYYLHRTAKSSVPGFVMLVGILRTLSCGGWVYITSNDDHDIHDVLMIAYIVLNIPWMFGSIICTPVQYTQARRRRRLMASAFFISIIPMIYFFIQHKVHRVPGAYTRYSFFEWGLILFDILFDSSAELDFTAADLKARTLLPGAPETENINHSTTEFVPIATTEPNSSQLPKEPENEKGTSVLEDKPRSASYGVMGFKRLRPIANFLSDVYLSFIFWSIFTSLTPTLFYFSVWELGIAGQELSLLSSLSPILLAITPFLEWCRSREGRTILHNLSFAGLYAYALTNPLHRLLVVSFANAVVSIGAAVDWFCVEEKAIAYQGILMGLGFLLSSLLKHANHANNPVWPIVDSRSGGFNKIGIMFAYMAVLNFYMRSEIPTASKANTRPQARSRGGYWLPGAISLGSLIFTLHHLLSDSSTLITWSWTGYPVQGPVPNLHGSLTHVAQALGLSLAALVAGSSNSDVFSHPLWFAYGSASAYVMYSYKDWLGYAGGLNFAVFLMSVTPVILARSASTGRVAVTCFLAWLVVCLFDLATVWTVAYAFVPGGVYLRERTDIVLIAQMACLALGFRWPAAHSGRPTLVLPKSLKSYVQHLLAILSVLSLLATLYRWPSIVPQPHRPGPRIVRAGIWTVHFGIDNEGRDSQRRMRDLIKDMELDVVGLLETDLHRVVFGNRDLTRIMAEELGYFVDIGPAPNQHTWGAVLLSKFPIINSTHHLLPSPDGELAPAIEAVLDMYGTEVTVVVAHNGQEETPLDRELQATELAHIMSKSYPQPVIFLGYVVTNPLAARPAPYDIMVTDGRVHDIDKDDWDRWCEYIFYRGLYRTAYARVSRSTITDTELQIGQFVVPRHGSGVTNDTEEARYLRAWKEELPVDHWFPLEYYLEHGGRRGHHYHVFNTPLYYKLPEGAEL</sequence>
<organism evidence="7 8">
    <name type="scientific">Grifola frondosa</name>
    <name type="common">Maitake</name>
    <name type="synonym">Polyporus frondosus</name>
    <dbReference type="NCBI Taxonomy" id="5627"/>
    <lineage>
        <taxon>Eukaryota</taxon>
        <taxon>Fungi</taxon>
        <taxon>Dikarya</taxon>
        <taxon>Basidiomycota</taxon>
        <taxon>Agaricomycotina</taxon>
        <taxon>Agaricomycetes</taxon>
        <taxon>Polyporales</taxon>
        <taxon>Grifolaceae</taxon>
        <taxon>Grifola</taxon>
    </lineage>
</organism>
<feature type="transmembrane region" description="Helical" evidence="2">
    <location>
        <begin position="409"/>
        <end position="426"/>
    </location>
</feature>
<dbReference type="OrthoDB" id="68581at2759"/>
<dbReference type="InterPro" id="IPR036691">
    <property type="entry name" value="Endo/exonu/phosph_ase_sf"/>
</dbReference>
<dbReference type="PANTHER" id="PTHR14859:SF1">
    <property type="entry name" value="PGAP2-INTERACTING PROTEIN"/>
    <property type="match status" value="1"/>
</dbReference>
<dbReference type="Pfam" id="PF23021">
    <property type="entry name" value="6TM_2nd_PGAP2IP"/>
    <property type="match status" value="1"/>
</dbReference>
<dbReference type="Pfam" id="PF23022">
    <property type="entry name" value="6TM_1st_PGAP2IP"/>
    <property type="match status" value="1"/>
</dbReference>
<feature type="transmembrane region" description="Helical" evidence="2">
    <location>
        <begin position="446"/>
        <end position="464"/>
    </location>
</feature>
<dbReference type="STRING" id="5627.A0A1C7M7H4"/>
<feature type="compositionally biased region" description="Basic and acidic residues" evidence="1">
    <location>
        <begin position="264"/>
        <end position="275"/>
    </location>
</feature>
<feature type="domain" description="CWH43-like N-terminal" evidence="3">
    <location>
        <begin position="17"/>
        <end position="223"/>
    </location>
</feature>
<feature type="transmembrane region" description="Helical" evidence="2">
    <location>
        <begin position="612"/>
        <end position="635"/>
    </location>
</feature>
<evidence type="ECO:0000313" key="8">
    <source>
        <dbReference type="Proteomes" id="UP000092993"/>
    </source>
</evidence>
<feature type="domain" description="PGAP2IP C-terminal nuclease-like" evidence="6">
    <location>
        <begin position="714"/>
        <end position="950"/>
    </location>
</feature>
<dbReference type="OMA" id="CVWYFPL"/>
<evidence type="ECO:0000259" key="6">
    <source>
        <dbReference type="Pfam" id="PF23226"/>
    </source>
</evidence>
<dbReference type="Gene3D" id="3.60.10.10">
    <property type="entry name" value="Endonuclease/exonuclease/phosphatase"/>
    <property type="match status" value="1"/>
</dbReference>
<accession>A0A1C7M7H4</accession>
<dbReference type="Pfam" id="PF23226">
    <property type="entry name" value="Exo_endo_phos_PGAP2IP"/>
    <property type="match status" value="1"/>
</dbReference>
<keyword evidence="8" id="KW-1185">Reference proteome</keyword>
<feature type="transmembrane region" description="Helical" evidence="2">
    <location>
        <begin position="198"/>
        <end position="214"/>
    </location>
</feature>
<dbReference type="AlphaFoldDB" id="A0A1C7M7H4"/>
<feature type="transmembrane region" description="Helical" evidence="2">
    <location>
        <begin position="485"/>
        <end position="505"/>
    </location>
</feature>
<evidence type="ECO:0000313" key="7">
    <source>
        <dbReference type="EMBL" id="OBZ72336.1"/>
    </source>
</evidence>
<reference evidence="7 8" key="1">
    <citation type="submission" date="2016-03" db="EMBL/GenBank/DDBJ databases">
        <title>Whole genome sequencing of Grifola frondosa 9006-11.</title>
        <authorList>
            <person name="Min B."/>
            <person name="Park H."/>
            <person name="Kim J.-G."/>
            <person name="Cho H."/>
            <person name="Oh Y.-L."/>
            <person name="Kong W.-S."/>
            <person name="Choi I.-G."/>
        </authorList>
    </citation>
    <scope>NUCLEOTIDE SEQUENCE [LARGE SCALE GENOMIC DNA]</scope>
    <source>
        <strain evidence="7 8">9006-11</strain>
    </source>
</reference>